<dbReference type="Pfam" id="PF07729">
    <property type="entry name" value="FCD"/>
    <property type="match status" value="1"/>
</dbReference>
<protein>
    <submittedName>
        <fullName evidence="5">FCD domain-containing protein</fullName>
    </submittedName>
</protein>
<evidence type="ECO:0000256" key="1">
    <source>
        <dbReference type="ARBA" id="ARBA00023015"/>
    </source>
</evidence>
<evidence type="ECO:0000256" key="2">
    <source>
        <dbReference type="ARBA" id="ARBA00023125"/>
    </source>
</evidence>
<sequence length="235" mass="26084">MGRRYTDVMRELVEAIVGGAHAEGGWLPTEAQLAAQLGASRGVIREALRGLEERGLIAVHPGRGQSIRQRDHWDTRHPDVFRALIARGPEPEVVADVIEARAVIEREAAARAVDAATDGDLGLLKARIDAMEDALGLDTVRRFDRTDPLVVADAAFHDLLCRLSGNPVLAKLIEPLHLPLAELRRVRAPERDRTLIVHHRRILEGLSSRDETLAEETVSAFARQLTRWVGTRRPR</sequence>
<keyword evidence="3" id="KW-0804">Transcription</keyword>
<accession>A0A9X3SAD7</accession>
<dbReference type="RefSeq" id="WP_270028820.1">
    <property type="nucleotide sequence ID" value="NZ_JAPDDP010000074.1"/>
</dbReference>
<dbReference type="InterPro" id="IPR000524">
    <property type="entry name" value="Tscrpt_reg_HTH_GntR"/>
</dbReference>
<evidence type="ECO:0000313" key="5">
    <source>
        <dbReference type="EMBL" id="MDA0184369.1"/>
    </source>
</evidence>
<dbReference type="Proteomes" id="UP001147653">
    <property type="component" value="Unassembled WGS sequence"/>
</dbReference>
<dbReference type="SUPFAM" id="SSF48008">
    <property type="entry name" value="GntR ligand-binding domain-like"/>
    <property type="match status" value="1"/>
</dbReference>
<dbReference type="InterPro" id="IPR036390">
    <property type="entry name" value="WH_DNA-bd_sf"/>
</dbReference>
<name>A0A9X3SAD7_9ACTN</name>
<dbReference type="GO" id="GO:0003700">
    <property type="term" value="F:DNA-binding transcription factor activity"/>
    <property type="evidence" value="ECO:0007669"/>
    <property type="project" value="InterPro"/>
</dbReference>
<proteinExistence type="predicted"/>
<dbReference type="GO" id="GO:0003677">
    <property type="term" value="F:DNA binding"/>
    <property type="evidence" value="ECO:0007669"/>
    <property type="project" value="UniProtKB-KW"/>
</dbReference>
<dbReference type="InterPro" id="IPR008920">
    <property type="entry name" value="TF_FadR/GntR_C"/>
</dbReference>
<dbReference type="AlphaFoldDB" id="A0A9X3SAD7"/>
<dbReference type="PANTHER" id="PTHR43537:SF5">
    <property type="entry name" value="UXU OPERON TRANSCRIPTIONAL REGULATOR"/>
    <property type="match status" value="1"/>
</dbReference>
<gene>
    <name evidence="5" type="ORF">OJ997_28955</name>
</gene>
<dbReference type="InterPro" id="IPR011711">
    <property type="entry name" value="GntR_C"/>
</dbReference>
<dbReference type="EMBL" id="JAPDDP010000074">
    <property type="protein sequence ID" value="MDA0184369.1"/>
    <property type="molecule type" value="Genomic_DNA"/>
</dbReference>
<evidence type="ECO:0000259" key="4">
    <source>
        <dbReference type="PROSITE" id="PS50949"/>
    </source>
</evidence>
<dbReference type="Gene3D" id="1.10.10.10">
    <property type="entry name" value="Winged helix-like DNA-binding domain superfamily/Winged helix DNA-binding domain"/>
    <property type="match status" value="1"/>
</dbReference>
<dbReference type="SMART" id="SM00345">
    <property type="entry name" value="HTH_GNTR"/>
    <property type="match status" value="1"/>
</dbReference>
<keyword evidence="2" id="KW-0238">DNA-binding</keyword>
<dbReference type="InterPro" id="IPR036388">
    <property type="entry name" value="WH-like_DNA-bd_sf"/>
</dbReference>
<dbReference type="Gene3D" id="1.20.120.530">
    <property type="entry name" value="GntR ligand-binding domain-like"/>
    <property type="match status" value="1"/>
</dbReference>
<keyword evidence="6" id="KW-1185">Reference proteome</keyword>
<dbReference type="PRINTS" id="PR00035">
    <property type="entry name" value="HTHGNTR"/>
</dbReference>
<organism evidence="5 6">
    <name type="scientific">Solirubrobacter phytolaccae</name>
    <dbReference type="NCBI Taxonomy" id="1404360"/>
    <lineage>
        <taxon>Bacteria</taxon>
        <taxon>Bacillati</taxon>
        <taxon>Actinomycetota</taxon>
        <taxon>Thermoleophilia</taxon>
        <taxon>Solirubrobacterales</taxon>
        <taxon>Solirubrobacteraceae</taxon>
        <taxon>Solirubrobacter</taxon>
    </lineage>
</organism>
<keyword evidence="1" id="KW-0805">Transcription regulation</keyword>
<evidence type="ECO:0000256" key="3">
    <source>
        <dbReference type="ARBA" id="ARBA00023163"/>
    </source>
</evidence>
<dbReference type="CDD" id="cd07377">
    <property type="entry name" value="WHTH_GntR"/>
    <property type="match status" value="1"/>
</dbReference>
<dbReference type="PANTHER" id="PTHR43537">
    <property type="entry name" value="TRANSCRIPTIONAL REGULATOR, GNTR FAMILY"/>
    <property type="match status" value="1"/>
</dbReference>
<dbReference type="Pfam" id="PF00392">
    <property type="entry name" value="GntR"/>
    <property type="match status" value="1"/>
</dbReference>
<dbReference type="SUPFAM" id="SSF46785">
    <property type="entry name" value="Winged helix' DNA-binding domain"/>
    <property type="match status" value="1"/>
</dbReference>
<dbReference type="PROSITE" id="PS50949">
    <property type="entry name" value="HTH_GNTR"/>
    <property type="match status" value="1"/>
</dbReference>
<feature type="domain" description="HTH gntR-type" evidence="4">
    <location>
        <begin position="2"/>
        <end position="70"/>
    </location>
</feature>
<evidence type="ECO:0000313" key="6">
    <source>
        <dbReference type="Proteomes" id="UP001147653"/>
    </source>
</evidence>
<reference evidence="5" key="1">
    <citation type="submission" date="2022-10" db="EMBL/GenBank/DDBJ databases">
        <title>The WGS of Solirubrobacter phytolaccae KCTC 29190.</title>
        <authorList>
            <person name="Jiang Z."/>
        </authorList>
    </citation>
    <scope>NUCLEOTIDE SEQUENCE</scope>
    <source>
        <strain evidence="5">KCTC 29190</strain>
    </source>
</reference>
<comment type="caution">
    <text evidence="5">The sequence shown here is derived from an EMBL/GenBank/DDBJ whole genome shotgun (WGS) entry which is preliminary data.</text>
</comment>
<dbReference type="SMART" id="SM00895">
    <property type="entry name" value="FCD"/>
    <property type="match status" value="1"/>
</dbReference>